<dbReference type="InterPro" id="IPR036322">
    <property type="entry name" value="WD40_repeat_dom_sf"/>
</dbReference>
<feature type="repeat" description="WD" evidence="1">
    <location>
        <begin position="1"/>
        <end position="39"/>
    </location>
</feature>
<dbReference type="Gene3D" id="2.130.10.10">
    <property type="entry name" value="YVTN repeat-like/Quinoprotein amine dehydrogenase"/>
    <property type="match status" value="1"/>
</dbReference>
<dbReference type="SUPFAM" id="SSF50978">
    <property type="entry name" value="WD40 repeat-like"/>
    <property type="match status" value="1"/>
</dbReference>
<dbReference type="Proteomes" id="UP000554482">
    <property type="component" value="Unassembled WGS sequence"/>
</dbReference>
<dbReference type="AlphaFoldDB" id="A0A7J6WHU6"/>
<keyword evidence="1" id="KW-0853">WD repeat</keyword>
<organism evidence="2 3">
    <name type="scientific">Thalictrum thalictroides</name>
    <name type="common">Rue-anemone</name>
    <name type="synonym">Anemone thalictroides</name>
    <dbReference type="NCBI Taxonomy" id="46969"/>
    <lineage>
        <taxon>Eukaryota</taxon>
        <taxon>Viridiplantae</taxon>
        <taxon>Streptophyta</taxon>
        <taxon>Embryophyta</taxon>
        <taxon>Tracheophyta</taxon>
        <taxon>Spermatophyta</taxon>
        <taxon>Magnoliopsida</taxon>
        <taxon>Ranunculales</taxon>
        <taxon>Ranunculaceae</taxon>
        <taxon>Thalictroideae</taxon>
        <taxon>Thalictrum</taxon>
    </lineage>
</organism>
<reference evidence="2 3" key="1">
    <citation type="submission" date="2020-06" db="EMBL/GenBank/DDBJ databases">
        <title>Transcriptomic and genomic resources for Thalictrum thalictroides and T. hernandezii: Facilitating candidate gene discovery in an emerging model plant lineage.</title>
        <authorList>
            <person name="Arias T."/>
            <person name="Riano-Pachon D.M."/>
            <person name="Di Stilio V.S."/>
        </authorList>
    </citation>
    <scope>NUCLEOTIDE SEQUENCE [LARGE SCALE GENOMIC DNA]</scope>
    <source>
        <strain evidence="3">cv. WT478/WT964</strain>
        <tissue evidence="2">Leaves</tissue>
    </source>
</reference>
<dbReference type="Pfam" id="PF00400">
    <property type="entry name" value="WD40"/>
    <property type="match status" value="1"/>
</dbReference>
<dbReference type="PANTHER" id="PTHR47198:SF1">
    <property type="entry name" value="WD REPEAT-CONTAINING PROTEIN 91-LIKE ISOFORM X1"/>
    <property type="match status" value="1"/>
</dbReference>
<evidence type="ECO:0000313" key="2">
    <source>
        <dbReference type="EMBL" id="KAF5196005.1"/>
    </source>
</evidence>
<protein>
    <submittedName>
        <fullName evidence="2">Wdr91</fullName>
    </submittedName>
</protein>
<dbReference type="PANTHER" id="PTHR47198">
    <property type="entry name" value="OS05G0299300 PROTEIN"/>
    <property type="match status" value="1"/>
</dbReference>
<name>A0A7J6WHU6_THATH</name>
<dbReference type="OrthoDB" id="538223at2759"/>
<dbReference type="PROSITE" id="PS50294">
    <property type="entry name" value="WD_REPEATS_REGION"/>
    <property type="match status" value="1"/>
</dbReference>
<proteinExistence type="predicted"/>
<sequence length="92" mass="10094">HTSPITRCRFSASGSNIASASVDGTVRIWTYDSSTPTSRNAAIYCGAEIMTLDWECKSNRMVSNSYVSIDVMLVIKSESLHHLLSRPGLIKT</sequence>
<dbReference type="PROSITE" id="PS50082">
    <property type="entry name" value="WD_REPEATS_2"/>
    <property type="match status" value="1"/>
</dbReference>
<dbReference type="InterPro" id="IPR015943">
    <property type="entry name" value="WD40/YVTN_repeat-like_dom_sf"/>
</dbReference>
<keyword evidence="3" id="KW-1185">Reference proteome</keyword>
<dbReference type="EMBL" id="JABWDY010016568">
    <property type="protein sequence ID" value="KAF5196005.1"/>
    <property type="molecule type" value="Genomic_DNA"/>
</dbReference>
<accession>A0A7J6WHU6</accession>
<evidence type="ECO:0000256" key="1">
    <source>
        <dbReference type="PROSITE-ProRule" id="PRU00221"/>
    </source>
</evidence>
<gene>
    <name evidence="2" type="ORF">FRX31_014408</name>
</gene>
<comment type="caution">
    <text evidence="2">The sequence shown here is derived from an EMBL/GenBank/DDBJ whole genome shotgun (WGS) entry which is preliminary data.</text>
</comment>
<feature type="non-terminal residue" evidence="2">
    <location>
        <position position="1"/>
    </location>
</feature>
<evidence type="ECO:0000313" key="3">
    <source>
        <dbReference type="Proteomes" id="UP000554482"/>
    </source>
</evidence>
<dbReference type="InterPro" id="IPR001680">
    <property type="entry name" value="WD40_rpt"/>
</dbReference>